<dbReference type="AlphaFoldDB" id="A0A2J6RI84"/>
<dbReference type="PROSITE" id="PS00463">
    <property type="entry name" value="ZN2_CY6_FUNGAL_1"/>
    <property type="match status" value="1"/>
</dbReference>
<dbReference type="CDD" id="cd00067">
    <property type="entry name" value="GAL4"/>
    <property type="match status" value="1"/>
</dbReference>
<keyword evidence="2" id="KW-0862">Zinc</keyword>
<dbReference type="PANTHER" id="PTHR36206">
    <property type="entry name" value="ASPERCRYPTIN BIOSYNTHESIS CLUSTER-SPECIFIC TRANSCRIPTION REGULATOR ATNN-RELATED"/>
    <property type="match status" value="1"/>
</dbReference>
<keyword evidence="7" id="KW-0175">Coiled coil</keyword>
<dbReference type="Pfam" id="PF11951">
    <property type="entry name" value="Fungal_trans_2"/>
    <property type="match status" value="1"/>
</dbReference>
<evidence type="ECO:0000313" key="9">
    <source>
        <dbReference type="EMBL" id="PMD38207.1"/>
    </source>
</evidence>
<dbReference type="InterPro" id="IPR021858">
    <property type="entry name" value="Fun_TF"/>
</dbReference>
<gene>
    <name evidence="9" type="ORF">L207DRAFT_514130</name>
</gene>
<dbReference type="GO" id="GO:0000981">
    <property type="term" value="F:DNA-binding transcription factor activity, RNA polymerase II-specific"/>
    <property type="evidence" value="ECO:0007669"/>
    <property type="project" value="InterPro"/>
</dbReference>
<keyword evidence="4" id="KW-0238">DNA-binding</keyword>
<evidence type="ECO:0000256" key="4">
    <source>
        <dbReference type="ARBA" id="ARBA00023125"/>
    </source>
</evidence>
<evidence type="ECO:0000313" key="10">
    <source>
        <dbReference type="Proteomes" id="UP000235786"/>
    </source>
</evidence>
<dbReference type="Gene3D" id="4.10.240.10">
    <property type="entry name" value="Zn(2)-C6 fungal-type DNA-binding domain"/>
    <property type="match status" value="1"/>
</dbReference>
<keyword evidence="6" id="KW-0539">Nucleus</keyword>
<dbReference type="OrthoDB" id="3172332at2759"/>
<name>A0A2J6RI84_HYAVF</name>
<dbReference type="InterPro" id="IPR036864">
    <property type="entry name" value="Zn2-C6_fun-type_DNA-bd_sf"/>
</dbReference>
<dbReference type="GO" id="GO:0008270">
    <property type="term" value="F:zinc ion binding"/>
    <property type="evidence" value="ECO:0007669"/>
    <property type="project" value="InterPro"/>
</dbReference>
<sequence>MATMASRPQIGFGLGHELFRKVHTRRGTKKTRTGCFCCKKRRVKCDETRPNCLRCIQFGIKCDGYPTPPKKIINPKILAIPSTDVVKRPTNTDVLVTSHTQTKILITPSSMLRFADETEARFFRTFQNETAAELEGWFDSSFWHRLILQACVEEPFTQKVVTALAAMSTSKKLLRNSGSDISQRAIVAQQTEFAYKQYQKALQQMRNALEKAGDSRKALIGCILVCCFESLVGNIASAHAHAISGQKLLEQWQAQHPYKNQLEVGIASPASHLIEDDIIQAANFFNCQVSAYLDPRPASEHARLRHEGDETMAHMPQKFENMRDAHRYSMLMFRRIVHSVREVSELAGDGRLTTSSDFQILEDGMSGLSLSPGESQSPESQSSQVADPLVFALQQGECSLELARWRAAFSDLYERIMRSTNARDQAAAKSLIALTKAFDITIEVSLDEGNCSCDHLTPIFQEMLDLEKDVIEYRKAQNPTWQYSFDLIVNPVLYTIARFCRERLIRREAIDLMRRFGTREGYHDEQYFAALATKAMELEEEGVETDYIPESARIRQLDEIIHADQRWSKFHYLRGSDETVRVAEFVW</sequence>
<dbReference type="InterPro" id="IPR001138">
    <property type="entry name" value="Zn2Cys6_DnaBD"/>
</dbReference>
<feature type="domain" description="Zn(2)-C6 fungal-type" evidence="8">
    <location>
        <begin position="34"/>
        <end position="62"/>
    </location>
</feature>
<dbReference type="EMBL" id="KZ613948">
    <property type="protein sequence ID" value="PMD38207.1"/>
    <property type="molecule type" value="Genomic_DNA"/>
</dbReference>
<dbReference type="SUPFAM" id="SSF57701">
    <property type="entry name" value="Zn2/Cys6 DNA-binding domain"/>
    <property type="match status" value="1"/>
</dbReference>
<dbReference type="PANTHER" id="PTHR36206:SF4">
    <property type="entry name" value="HYPOTHETICAL CONSERVED PROTEIN (EUROFUNG)-RELATED"/>
    <property type="match status" value="1"/>
</dbReference>
<dbReference type="Proteomes" id="UP000235786">
    <property type="component" value="Unassembled WGS sequence"/>
</dbReference>
<organism evidence="9 10">
    <name type="scientific">Hyaloscypha variabilis (strain UAMH 11265 / GT02V1 / F)</name>
    <name type="common">Meliniomyces variabilis</name>
    <dbReference type="NCBI Taxonomy" id="1149755"/>
    <lineage>
        <taxon>Eukaryota</taxon>
        <taxon>Fungi</taxon>
        <taxon>Dikarya</taxon>
        <taxon>Ascomycota</taxon>
        <taxon>Pezizomycotina</taxon>
        <taxon>Leotiomycetes</taxon>
        <taxon>Helotiales</taxon>
        <taxon>Hyaloscyphaceae</taxon>
        <taxon>Hyaloscypha</taxon>
        <taxon>Hyaloscypha variabilis</taxon>
    </lineage>
</organism>
<evidence type="ECO:0000256" key="5">
    <source>
        <dbReference type="ARBA" id="ARBA00023163"/>
    </source>
</evidence>
<feature type="coiled-coil region" evidence="7">
    <location>
        <begin position="188"/>
        <end position="215"/>
    </location>
</feature>
<reference evidence="9 10" key="1">
    <citation type="submission" date="2016-04" db="EMBL/GenBank/DDBJ databases">
        <title>A degradative enzymes factory behind the ericoid mycorrhizal symbiosis.</title>
        <authorList>
            <consortium name="DOE Joint Genome Institute"/>
            <person name="Martino E."/>
            <person name="Morin E."/>
            <person name="Grelet G."/>
            <person name="Kuo A."/>
            <person name="Kohler A."/>
            <person name="Daghino S."/>
            <person name="Barry K."/>
            <person name="Choi C."/>
            <person name="Cichocki N."/>
            <person name="Clum A."/>
            <person name="Copeland A."/>
            <person name="Hainaut M."/>
            <person name="Haridas S."/>
            <person name="Labutti K."/>
            <person name="Lindquist E."/>
            <person name="Lipzen A."/>
            <person name="Khouja H.-R."/>
            <person name="Murat C."/>
            <person name="Ohm R."/>
            <person name="Olson A."/>
            <person name="Spatafora J."/>
            <person name="Veneault-Fourrey C."/>
            <person name="Henrissat B."/>
            <person name="Grigoriev I."/>
            <person name="Martin F."/>
            <person name="Perotto S."/>
        </authorList>
    </citation>
    <scope>NUCLEOTIDE SEQUENCE [LARGE SCALE GENOMIC DNA]</scope>
    <source>
        <strain evidence="9 10">F</strain>
    </source>
</reference>
<keyword evidence="10" id="KW-1185">Reference proteome</keyword>
<protein>
    <recommendedName>
        <fullName evidence="8">Zn(2)-C6 fungal-type domain-containing protein</fullName>
    </recommendedName>
</protein>
<dbReference type="InterPro" id="IPR052360">
    <property type="entry name" value="Transcr_Regulatory_Proteins"/>
</dbReference>
<dbReference type="PROSITE" id="PS50048">
    <property type="entry name" value="ZN2_CY6_FUNGAL_2"/>
    <property type="match status" value="1"/>
</dbReference>
<evidence type="ECO:0000256" key="3">
    <source>
        <dbReference type="ARBA" id="ARBA00023015"/>
    </source>
</evidence>
<evidence type="ECO:0000256" key="2">
    <source>
        <dbReference type="ARBA" id="ARBA00022833"/>
    </source>
</evidence>
<evidence type="ECO:0000259" key="8">
    <source>
        <dbReference type="PROSITE" id="PS50048"/>
    </source>
</evidence>
<evidence type="ECO:0000256" key="1">
    <source>
        <dbReference type="ARBA" id="ARBA00022723"/>
    </source>
</evidence>
<proteinExistence type="predicted"/>
<evidence type="ECO:0000256" key="6">
    <source>
        <dbReference type="ARBA" id="ARBA00023242"/>
    </source>
</evidence>
<evidence type="ECO:0000256" key="7">
    <source>
        <dbReference type="SAM" id="Coils"/>
    </source>
</evidence>
<dbReference type="Pfam" id="PF00172">
    <property type="entry name" value="Zn_clus"/>
    <property type="match status" value="1"/>
</dbReference>
<keyword evidence="5" id="KW-0804">Transcription</keyword>
<dbReference type="GO" id="GO:0003677">
    <property type="term" value="F:DNA binding"/>
    <property type="evidence" value="ECO:0007669"/>
    <property type="project" value="UniProtKB-KW"/>
</dbReference>
<keyword evidence="3" id="KW-0805">Transcription regulation</keyword>
<dbReference type="SMART" id="SM00066">
    <property type="entry name" value="GAL4"/>
    <property type="match status" value="1"/>
</dbReference>
<accession>A0A2J6RI84</accession>
<keyword evidence="1" id="KW-0479">Metal-binding</keyword>